<dbReference type="Pfam" id="PF02825">
    <property type="entry name" value="WWE"/>
    <property type="match status" value="1"/>
</dbReference>
<feature type="domain" description="C3H1-type" evidence="13">
    <location>
        <begin position="318"/>
        <end position="345"/>
    </location>
</feature>
<feature type="domain" description="C3H1-type" evidence="13">
    <location>
        <begin position="98"/>
        <end position="123"/>
    </location>
</feature>
<dbReference type="InterPro" id="IPR051712">
    <property type="entry name" value="ARTD-AVP"/>
</dbReference>
<dbReference type="Pfam" id="PF24356">
    <property type="entry name" value="WHD_PARP12"/>
    <property type="match status" value="1"/>
</dbReference>
<dbReference type="Pfam" id="PF25261">
    <property type="entry name" value="zf-CCCH_PARP12"/>
    <property type="match status" value="1"/>
</dbReference>
<protein>
    <submittedName>
        <fullName evidence="16">PAR12 polymerase</fullName>
    </submittedName>
</protein>
<dbReference type="PANTHER" id="PTHR45740">
    <property type="entry name" value="POLY [ADP-RIBOSE] POLYMERASE"/>
    <property type="match status" value="1"/>
</dbReference>
<dbReference type="SMART" id="SM00356">
    <property type="entry name" value="ZnF_C3H1"/>
    <property type="match status" value="3"/>
</dbReference>
<name>A0ABS2XA43_POLSP</name>
<dbReference type="InterPro" id="IPR004170">
    <property type="entry name" value="WWE_dom"/>
</dbReference>
<dbReference type="InterPro" id="IPR057602">
    <property type="entry name" value="Zfn-CCCH_PARP12"/>
</dbReference>
<comment type="caution">
    <text evidence="16">The sequence shown here is derived from an EMBL/GenBank/DDBJ whole genome shotgun (WGS) entry which is preliminary data.</text>
</comment>
<evidence type="ECO:0000256" key="4">
    <source>
        <dbReference type="ARBA" id="ARBA00022490"/>
    </source>
</evidence>
<keyword evidence="5" id="KW-0597">Phosphoprotein</keyword>
<comment type="pathway">
    <text evidence="3">Protein modification; protein ubiquitination.</text>
</comment>
<gene>
    <name evidence="16" type="primary">Parp12_2</name>
    <name evidence="16" type="ORF">GTO93_0004986</name>
</gene>
<sequence length="726" mass="84011">MSNDKIVRYATRLLCSHHGSLEYRQLHRQVCNSFAISDYELCYILRECCRFAVVGGTEDRSSYTALSPDCRIIARTAVRLCKDYPKDRCADCEEGLHLCKYFVYGNCRFGKGRKPCRYSHELSSGHNYEVLRNYHLLDLDQDELFMLLLQNDPSLLPEVCVHYNKGSGPYGACTFKASCTKLHICQHFVQGDCMFGYKCKRSHKIELDDQKKLEERGITRENIHNLPAIYRNIYDLKNCSISSSEGESNQIFNGHNITRYFCNQEEWPNSKDSLCKLTARCTIQYACSEHHGSFIYLLQYSILGEVTDTAQRSSVSERESNEICLHYIRKQCSFQEKCIHVHFHLPYKWEVYDGSSWVELPHMEEIEKAFCDPENTHSGGSRPVDFLEMTRNSAPVRRLSTASSVTKPPHYILTTEWVWYCKGENGKWIEYGLPDEKRKVSSVTSKELEQAYLADNNDEITLTKGHRQYTLSFKDMYQRNPKHNTKRKVRRRPRFVSEKAVENKRMGKSDFALASSSTTKSFPVNWDMDAVPETGYKLIQLSFSSEEFKEVEDLFLKKMTTATIHKIERIQNPSLWEVYQWQKEQMKRKNGGKDVDEKLLFHGTQKSLVDAICSQNFDWRICGVHGTAYGKGSYFARDASYSHSYTVSTSGHRIMFVARVLVGEATAGKNGYLRPPSKDGKNTTFYDSCVDNKYNPSIFIIFEKHQIYPEYVIEYSKCGRTLGMNV</sequence>
<dbReference type="InterPro" id="IPR012317">
    <property type="entry name" value="Poly(ADP-ribose)pol_cat_dom"/>
</dbReference>
<dbReference type="SMART" id="SM00678">
    <property type="entry name" value="WWE"/>
    <property type="match status" value="1"/>
</dbReference>
<feature type="domain" description="WWE" evidence="14">
    <location>
        <begin position="400"/>
        <end position="491"/>
    </location>
</feature>
<accession>A0ABS2XA43</accession>
<dbReference type="SUPFAM" id="SSF117839">
    <property type="entry name" value="WWE domain"/>
    <property type="match status" value="1"/>
</dbReference>
<feature type="zinc finger region" description="C3H1-type" evidence="12">
    <location>
        <begin position="98"/>
        <end position="123"/>
    </location>
</feature>
<dbReference type="InterPro" id="IPR000571">
    <property type="entry name" value="Znf_CCCH"/>
</dbReference>
<evidence type="ECO:0000256" key="2">
    <source>
        <dbReference type="ARBA" id="ARBA00004496"/>
    </source>
</evidence>
<keyword evidence="8 12" id="KW-0863">Zinc-finger</keyword>
<dbReference type="Proteomes" id="UP001166093">
    <property type="component" value="Unassembled WGS sequence"/>
</dbReference>
<dbReference type="EMBL" id="JAAWVQ010007453">
    <property type="protein sequence ID" value="MBN3271032.1"/>
    <property type="molecule type" value="Genomic_DNA"/>
</dbReference>
<dbReference type="Gene3D" id="3.90.228.10">
    <property type="match status" value="1"/>
</dbReference>
<feature type="non-terminal residue" evidence="16">
    <location>
        <position position="1"/>
    </location>
</feature>
<feature type="non-terminal residue" evidence="16">
    <location>
        <position position="726"/>
    </location>
</feature>
<dbReference type="InterPro" id="IPR018123">
    <property type="entry name" value="WWE-dom_subgr"/>
</dbReference>
<dbReference type="Pfam" id="PF23466">
    <property type="entry name" value="WWE_4"/>
    <property type="match status" value="1"/>
</dbReference>
<comment type="similarity">
    <text evidence="11">Belongs to the ARTD/PARP family.</text>
</comment>
<evidence type="ECO:0000256" key="10">
    <source>
        <dbReference type="ARBA" id="ARBA00023242"/>
    </source>
</evidence>
<feature type="zinc finger region" description="C3H1-type" evidence="12">
    <location>
        <begin position="318"/>
        <end position="345"/>
    </location>
</feature>
<dbReference type="Pfam" id="PF00644">
    <property type="entry name" value="PARP"/>
    <property type="match status" value="1"/>
</dbReference>
<keyword evidence="6 12" id="KW-0479">Metal-binding</keyword>
<evidence type="ECO:0000256" key="3">
    <source>
        <dbReference type="ARBA" id="ARBA00004906"/>
    </source>
</evidence>
<reference evidence="16" key="1">
    <citation type="journal article" date="2021" name="Cell">
        <title>Tracing the genetic footprints of vertebrate landing in non-teleost ray-finned fishes.</title>
        <authorList>
            <person name="Bi X."/>
            <person name="Wang K."/>
            <person name="Yang L."/>
            <person name="Pan H."/>
            <person name="Jiang H."/>
            <person name="Wei Q."/>
            <person name="Fang M."/>
            <person name="Yu H."/>
            <person name="Zhu C."/>
            <person name="Cai Y."/>
            <person name="He Y."/>
            <person name="Gan X."/>
            <person name="Zeng H."/>
            <person name="Yu D."/>
            <person name="Zhu Y."/>
            <person name="Jiang H."/>
            <person name="Qiu Q."/>
            <person name="Yang H."/>
            <person name="Zhang Y.E."/>
            <person name="Wang W."/>
            <person name="Zhu M."/>
            <person name="He S."/>
            <person name="Zhang G."/>
        </authorList>
    </citation>
    <scope>NUCLEOTIDE SEQUENCE</scope>
    <source>
        <strain evidence="16">Pddl_001</strain>
    </source>
</reference>
<keyword evidence="17" id="KW-1185">Reference proteome</keyword>
<proteinExistence type="inferred from homology"/>
<dbReference type="PROSITE" id="PS50918">
    <property type="entry name" value="WWE"/>
    <property type="match status" value="1"/>
</dbReference>
<evidence type="ECO:0000256" key="12">
    <source>
        <dbReference type="PROSITE-ProRule" id="PRU00723"/>
    </source>
</evidence>
<evidence type="ECO:0000256" key="9">
    <source>
        <dbReference type="ARBA" id="ARBA00022833"/>
    </source>
</evidence>
<dbReference type="SUPFAM" id="SSF56399">
    <property type="entry name" value="ADP-ribosylation"/>
    <property type="match status" value="1"/>
</dbReference>
<evidence type="ECO:0000256" key="11">
    <source>
        <dbReference type="ARBA" id="ARBA00024347"/>
    </source>
</evidence>
<evidence type="ECO:0000256" key="7">
    <source>
        <dbReference type="ARBA" id="ARBA00022737"/>
    </source>
</evidence>
<evidence type="ECO:0000313" key="17">
    <source>
        <dbReference type="Proteomes" id="UP001166093"/>
    </source>
</evidence>
<dbReference type="CDD" id="cd01439">
    <property type="entry name" value="TCCD_inducible_PARP_like"/>
    <property type="match status" value="1"/>
</dbReference>
<dbReference type="InterPro" id="IPR036388">
    <property type="entry name" value="WH-like_DNA-bd_sf"/>
</dbReference>
<keyword evidence="7" id="KW-0677">Repeat</keyword>
<evidence type="ECO:0000259" key="14">
    <source>
        <dbReference type="PROSITE" id="PS50918"/>
    </source>
</evidence>
<feature type="zinc finger region" description="C3H1-type" evidence="12">
    <location>
        <begin position="184"/>
        <end position="206"/>
    </location>
</feature>
<dbReference type="Gene3D" id="1.10.10.10">
    <property type="entry name" value="Winged helix-like DNA-binding domain superfamily/Winged helix DNA-binding domain"/>
    <property type="match status" value="1"/>
</dbReference>
<evidence type="ECO:0000259" key="15">
    <source>
        <dbReference type="PROSITE" id="PS51059"/>
    </source>
</evidence>
<evidence type="ECO:0000256" key="1">
    <source>
        <dbReference type="ARBA" id="ARBA00004123"/>
    </source>
</evidence>
<evidence type="ECO:0000313" key="16">
    <source>
        <dbReference type="EMBL" id="MBN3271032.1"/>
    </source>
</evidence>
<evidence type="ECO:0000256" key="6">
    <source>
        <dbReference type="ARBA" id="ARBA00022723"/>
    </source>
</evidence>
<feature type="domain" description="PARP catalytic" evidence="15">
    <location>
        <begin position="522"/>
        <end position="726"/>
    </location>
</feature>
<keyword evidence="4" id="KW-0963">Cytoplasm</keyword>
<dbReference type="InterPro" id="IPR056226">
    <property type="entry name" value="WH_PARP12"/>
</dbReference>
<dbReference type="PROSITE" id="PS51059">
    <property type="entry name" value="PARP_CATALYTIC"/>
    <property type="match status" value="1"/>
</dbReference>
<dbReference type="PROSITE" id="PS50103">
    <property type="entry name" value="ZF_C3H1"/>
    <property type="match status" value="3"/>
</dbReference>
<dbReference type="PANTHER" id="PTHR45740:SF13">
    <property type="entry name" value="POLY (ADP-RIBOSE) POLYMERASE FAMILY, MEMBER 12B"/>
    <property type="match status" value="1"/>
</dbReference>
<keyword evidence="10" id="KW-0539">Nucleus</keyword>
<evidence type="ECO:0000259" key="13">
    <source>
        <dbReference type="PROSITE" id="PS50103"/>
    </source>
</evidence>
<organism evidence="16 17">
    <name type="scientific">Polyodon spathula</name>
    <name type="common">North American paddlefish</name>
    <name type="synonym">Squalus spathula</name>
    <dbReference type="NCBI Taxonomy" id="7913"/>
    <lineage>
        <taxon>Eukaryota</taxon>
        <taxon>Metazoa</taxon>
        <taxon>Chordata</taxon>
        <taxon>Craniata</taxon>
        <taxon>Vertebrata</taxon>
        <taxon>Euteleostomi</taxon>
        <taxon>Actinopterygii</taxon>
        <taxon>Chondrostei</taxon>
        <taxon>Acipenseriformes</taxon>
        <taxon>Polyodontidae</taxon>
        <taxon>Polyodon</taxon>
    </lineage>
</organism>
<dbReference type="InterPro" id="IPR037197">
    <property type="entry name" value="WWE_dom_sf"/>
</dbReference>
<keyword evidence="9 12" id="KW-0862">Zinc</keyword>
<evidence type="ECO:0000256" key="8">
    <source>
        <dbReference type="ARBA" id="ARBA00022771"/>
    </source>
</evidence>
<dbReference type="Gene3D" id="3.30.720.50">
    <property type="match status" value="1"/>
</dbReference>
<feature type="domain" description="C3H1-type" evidence="13">
    <location>
        <begin position="184"/>
        <end position="206"/>
    </location>
</feature>
<evidence type="ECO:0000256" key="5">
    <source>
        <dbReference type="ARBA" id="ARBA00022553"/>
    </source>
</evidence>
<comment type="subcellular location">
    <subcellularLocation>
        <location evidence="2">Cytoplasm</location>
    </subcellularLocation>
    <subcellularLocation>
        <location evidence="1">Nucleus</location>
    </subcellularLocation>
</comment>